<evidence type="ECO:0000256" key="3">
    <source>
        <dbReference type="ARBA" id="ARBA00022475"/>
    </source>
</evidence>
<dbReference type="PANTHER" id="PTHR30012:SF7">
    <property type="entry name" value="PROTEIN TRANSPORT PROTEIN HOFC HOMOLOG"/>
    <property type="match status" value="1"/>
</dbReference>
<dbReference type="GO" id="GO:0015628">
    <property type="term" value="P:protein secretion by the type II secretion system"/>
    <property type="evidence" value="ECO:0007669"/>
    <property type="project" value="TreeGrafter"/>
</dbReference>
<dbReference type="AlphaFoldDB" id="A0A484HG50"/>
<evidence type="ECO:0000256" key="4">
    <source>
        <dbReference type="ARBA" id="ARBA00022519"/>
    </source>
</evidence>
<comment type="subcellular location">
    <subcellularLocation>
        <location evidence="1">Cell inner membrane</location>
        <topology evidence="1">Multi-pass membrane protein</topology>
    </subcellularLocation>
</comment>
<sequence>MSQRLVKLLIFLIETQTDVMATFQWEGENAGREFKKGEMEAPGAQAVRMRLARMGISPARIKKKPSGFWKKMSFSAPAPPKSSIIVFARQLSAMADAGMPIVKCFDLLCQKEKNREFRYVLESVRDQVERGETLAGALAGHPACFDSMFSNMAAAGERGGVLGEMLMKLARHLEKREKLRKKVGAAMIYPLATLLVSLAASGIILVFVIPMFRKMFEDMGGQIPLATQVVLALSDYVKSGLWHILGGGLVLGLGLRRFFRTPKGRLFADEMKLKIPVFGPLSEKTAMAHFSGAMGAMLKSGVAILEAMGAVAGTIGNRAIQAACETARAEVAEGRSLAGALGDSPLFPDMVSRMIRVGESTGELDAVFEKIAEFYHDEADMAAERVASFIEPVMMVFLGITVGGLIVSLYLPVFRMASVLN</sequence>
<reference evidence="10" key="1">
    <citation type="submission" date="2019-01" db="EMBL/GenBank/DDBJ databases">
        <authorList>
            <consortium name="Genoscope - CEA"/>
            <person name="William W."/>
        </authorList>
    </citation>
    <scope>NUCLEOTIDE SEQUENCE</scope>
    <source>
        <strain evidence="10">CR-1</strain>
    </source>
</reference>
<evidence type="ECO:0000313" key="10">
    <source>
        <dbReference type="EMBL" id="VEN72638.1"/>
    </source>
</evidence>
<organism evidence="10">
    <name type="scientific">uncultured Desulfobacteraceae bacterium</name>
    <dbReference type="NCBI Taxonomy" id="218296"/>
    <lineage>
        <taxon>Bacteria</taxon>
        <taxon>Pseudomonadati</taxon>
        <taxon>Thermodesulfobacteriota</taxon>
        <taxon>Desulfobacteria</taxon>
        <taxon>Desulfobacterales</taxon>
        <taxon>Desulfobacteraceae</taxon>
        <taxon>environmental samples</taxon>
    </lineage>
</organism>
<dbReference type="InterPro" id="IPR003004">
    <property type="entry name" value="GspF/PilC"/>
</dbReference>
<dbReference type="PRINTS" id="PR00812">
    <property type="entry name" value="BCTERIALGSPF"/>
</dbReference>
<feature type="transmembrane region" description="Helical" evidence="8">
    <location>
        <begin position="186"/>
        <end position="209"/>
    </location>
</feature>
<proteinExistence type="inferred from homology"/>
<keyword evidence="6 8" id="KW-1133">Transmembrane helix</keyword>
<evidence type="ECO:0000256" key="7">
    <source>
        <dbReference type="ARBA" id="ARBA00023136"/>
    </source>
</evidence>
<dbReference type="InterPro" id="IPR042094">
    <property type="entry name" value="T2SS_GspF_sf"/>
</dbReference>
<evidence type="ECO:0000256" key="2">
    <source>
        <dbReference type="ARBA" id="ARBA00005745"/>
    </source>
</evidence>
<dbReference type="Pfam" id="PF00482">
    <property type="entry name" value="T2SSF"/>
    <property type="match status" value="2"/>
</dbReference>
<keyword evidence="4" id="KW-0997">Cell inner membrane</keyword>
<evidence type="ECO:0000256" key="6">
    <source>
        <dbReference type="ARBA" id="ARBA00022989"/>
    </source>
</evidence>
<keyword evidence="5 8" id="KW-0812">Transmembrane</keyword>
<keyword evidence="7 8" id="KW-0472">Membrane</keyword>
<feature type="transmembrane region" description="Helical" evidence="8">
    <location>
        <begin position="240"/>
        <end position="259"/>
    </location>
</feature>
<dbReference type="EMBL" id="CAACVI010000001">
    <property type="protein sequence ID" value="VEN72638.1"/>
    <property type="molecule type" value="Genomic_DNA"/>
</dbReference>
<evidence type="ECO:0000259" key="9">
    <source>
        <dbReference type="Pfam" id="PF00482"/>
    </source>
</evidence>
<dbReference type="PANTHER" id="PTHR30012">
    <property type="entry name" value="GENERAL SECRETION PATHWAY PROTEIN"/>
    <property type="match status" value="1"/>
</dbReference>
<gene>
    <name evidence="10" type="ORF">EPICR_10137</name>
</gene>
<evidence type="ECO:0000256" key="5">
    <source>
        <dbReference type="ARBA" id="ARBA00022692"/>
    </source>
</evidence>
<comment type="similarity">
    <text evidence="2">Belongs to the GSP F family.</text>
</comment>
<dbReference type="Gene3D" id="1.20.81.30">
    <property type="entry name" value="Type II secretion system (T2SS), domain F"/>
    <property type="match status" value="2"/>
</dbReference>
<dbReference type="InterPro" id="IPR018076">
    <property type="entry name" value="T2SS_GspF_dom"/>
</dbReference>
<feature type="transmembrane region" description="Helical" evidence="8">
    <location>
        <begin position="393"/>
        <end position="413"/>
    </location>
</feature>
<keyword evidence="3" id="KW-1003">Cell membrane</keyword>
<evidence type="ECO:0000256" key="1">
    <source>
        <dbReference type="ARBA" id="ARBA00004429"/>
    </source>
</evidence>
<evidence type="ECO:0000256" key="8">
    <source>
        <dbReference type="SAM" id="Phobius"/>
    </source>
</evidence>
<feature type="domain" description="Type II secretion system protein GspF" evidence="9">
    <location>
        <begin position="87"/>
        <end position="210"/>
    </location>
</feature>
<dbReference type="GO" id="GO:0005886">
    <property type="term" value="C:plasma membrane"/>
    <property type="evidence" value="ECO:0007669"/>
    <property type="project" value="UniProtKB-SubCell"/>
</dbReference>
<accession>A0A484HG50</accession>
<protein>
    <submittedName>
        <fullName evidence="10">Pilus assembly protein PilC</fullName>
    </submittedName>
</protein>
<dbReference type="FunFam" id="1.20.81.30:FF:000001">
    <property type="entry name" value="Type II secretion system protein F"/>
    <property type="match status" value="2"/>
</dbReference>
<feature type="domain" description="Type II secretion system protein GspF" evidence="9">
    <location>
        <begin position="291"/>
        <end position="412"/>
    </location>
</feature>
<name>A0A484HG50_9BACT</name>